<keyword evidence="3" id="KW-1185">Reference proteome</keyword>
<keyword evidence="1" id="KW-1133">Transmembrane helix</keyword>
<reference evidence="2" key="2">
    <citation type="submission" date="2020-09" db="EMBL/GenBank/DDBJ databases">
        <authorList>
            <person name="Sun Q."/>
            <person name="Zhou Y."/>
        </authorList>
    </citation>
    <scope>NUCLEOTIDE SEQUENCE</scope>
    <source>
        <strain evidence="2">CGMCC 4.7372</strain>
    </source>
</reference>
<evidence type="ECO:0000256" key="1">
    <source>
        <dbReference type="SAM" id="Phobius"/>
    </source>
</evidence>
<dbReference type="RefSeq" id="WP_080463411.1">
    <property type="nucleotide sequence ID" value="NZ_BMNJ01000003.1"/>
</dbReference>
<organism evidence="2 3">
    <name type="scientific">Actinomyces gaoshouyii</name>
    <dbReference type="NCBI Taxonomy" id="1960083"/>
    <lineage>
        <taxon>Bacteria</taxon>
        <taxon>Bacillati</taxon>
        <taxon>Actinomycetota</taxon>
        <taxon>Actinomycetes</taxon>
        <taxon>Actinomycetales</taxon>
        <taxon>Actinomycetaceae</taxon>
        <taxon>Actinomyces</taxon>
    </lineage>
</organism>
<protein>
    <submittedName>
        <fullName evidence="2">Uncharacterized protein</fullName>
    </submittedName>
</protein>
<comment type="caution">
    <text evidence="2">The sequence shown here is derived from an EMBL/GenBank/DDBJ whole genome shotgun (WGS) entry which is preliminary data.</text>
</comment>
<feature type="transmembrane region" description="Helical" evidence="1">
    <location>
        <begin position="50"/>
        <end position="69"/>
    </location>
</feature>
<feature type="transmembrane region" description="Helical" evidence="1">
    <location>
        <begin position="121"/>
        <end position="137"/>
    </location>
</feature>
<name>A0A8H9HE90_9ACTO</name>
<gene>
    <name evidence="2" type="ORF">GCM10011612_12340</name>
</gene>
<dbReference type="Proteomes" id="UP000614239">
    <property type="component" value="Unassembled WGS sequence"/>
</dbReference>
<dbReference type="OrthoDB" id="25997at2"/>
<dbReference type="AlphaFoldDB" id="A0A8H9HE90"/>
<keyword evidence="1" id="KW-0472">Membrane</keyword>
<sequence>MDDRPEVRSTEDRRRPARGLSRILVGVTAVFGLVVLCPAVVSLIRHPAQAPVLDAIDAVAGALYLMLAVCMAHNGRRMRMIGWVCLGGLLAGAMLLGLLTITGTAPELEASFLAHGGRGHGYLPLVLPITAAIWMWMSDPRRIVVHAEMITDLASARSDRSGKDRSGGEARK</sequence>
<feature type="transmembrane region" description="Helical" evidence="1">
    <location>
        <begin position="81"/>
        <end position="101"/>
    </location>
</feature>
<dbReference type="EMBL" id="BMNJ01000003">
    <property type="protein sequence ID" value="GGO98130.1"/>
    <property type="molecule type" value="Genomic_DNA"/>
</dbReference>
<evidence type="ECO:0000313" key="3">
    <source>
        <dbReference type="Proteomes" id="UP000614239"/>
    </source>
</evidence>
<feature type="transmembrane region" description="Helical" evidence="1">
    <location>
        <begin position="23"/>
        <end position="44"/>
    </location>
</feature>
<proteinExistence type="predicted"/>
<reference evidence="2" key="1">
    <citation type="journal article" date="2014" name="Int. J. Syst. Evol. Microbiol.">
        <title>Complete genome sequence of Corynebacterium casei LMG S-19264T (=DSM 44701T), isolated from a smear-ripened cheese.</title>
        <authorList>
            <consortium name="US DOE Joint Genome Institute (JGI-PGF)"/>
            <person name="Walter F."/>
            <person name="Albersmeier A."/>
            <person name="Kalinowski J."/>
            <person name="Ruckert C."/>
        </authorList>
    </citation>
    <scope>NUCLEOTIDE SEQUENCE</scope>
    <source>
        <strain evidence="2">CGMCC 4.7372</strain>
    </source>
</reference>
<keyword evidence="1" id="KW-0812">Transmembrane</keyword>
<accession>A0A8H9HE90</accession>
<evidence type="ECO:0000313" key="2">
    <source>
        <dbReference type="EMBL" id="GGO98130.1"/>
    </source>
</evidence>
<dbReference type="KEGG" id="actp:B6G06_03990"/>